<name>H1YG97_9SPHI</name>
<keyword evidence="1" id="KW-1133">Transmembrane helix</keyword>
<reference evidence="2" key="1">
    <citation type="submission" date="2011-09" db="EMBL/GenBank/DDBJ databases">
        <title>The permanent draft genome of Mucilaginibacter paludis DSM 18603.</title>
        <authorList>
            <consortium name="US DOE Joint Genome Institute (JGI-PGF)"/>
            <person name="Lucas S."/>
            <person name="Han J."/>
            <person name="Lapidus A."/>
            <person name="Bruce D."/>
            <person name="Goodwin L."/>
            <person name="Pitluck S."/>
            <person name="Peters L."/>
            <person name="Kyrpides N."/>
            <person name="Mavromatis K."/>
            <person name="Ivanova N."/>
            <person name="Mikhailova N."/>
            <person name="Held B."/>
            <person name="Detter J.C."/>
            <person name="Tapia R."/>
            <person name="Han C."/>
            <person name="Land M."/>
            <person name="Hauser L."/>
            <person name="Markowitz V."/>
            <person name="Cheng J.-F."/>
            <person name="Hugenholtz P."/>
            <person name="Woyke T."/>
            <person name="Wu D."/>
            <person name="Tindall B."/>
            <person name="Brambilla E."/>
            <person name="Klenk H.-P."/>
            <person name="Eisen J.A."/>
        </authorList>
    </citation>
    <scope>NUCLEOTIDE SEQUENCE [LARGE SCALE GENOMIC DNA]</scope>
    <source>
        <strain evidence="2">DSM 18603</strain>
    </source>
</reference>
<dbReference type="EMBL" id="CM001403">
    <property type="protein sequence ID" value="EHQ27361.1"/>
    <property type="molecule type" value="Genomic_DNA"/>
</dbReference>
<evidence type="ECO:0008006" key="4">
    <source>
        <dbReference type="Google" id="ProtNLM"/>
    </source>
</evidence>
<accession>H1YG97</accession>
<feature type="transmembrane region" description="Helical" evidence="1">
    <location>
        <begin position="62"/>
        <end position="80"/>
    </location>
</feature>
<feature type="transmembrane region" description="Helical" evidence="1">
    <location>
        <begin position="475"/>
        <end position="494"/>
    </location>
</feature>
<protein>
    <recommendedName>
        <fullName evidence="4">O-antigen polymerase</fullName>
    </recommendedName>
</protein>
<dbReference type="STRING" id="714943.Mucpa_3257"/>
<keyword evidence="1" id="KW-0472">Membrane</keyword>
<dbReference type="OrthoDB" id="1432372at2"/>
<evidence type="ECO:0000313" key="2">
    <source>
        <dbReference type="EMBL" id="EHQ27361.1"/>
    </source>
</evidence>
<dbReference type="RefSeq" id="WP_008507784.1">
    <property type="nucleotide sequence ID" value="NZ_CM001403.1"/>
</dbReference>
<dbReference type="Proteomes" id="UP000002774">
    <property type="component" value="Chromosome"/>
</dbReference>
<feature type="transmembrane region" description="Helical" evidence="1">
    <location>
        <begin position="237"/>
        <end position="255"/>
    </location>
</feature>
<keyword evidence="3" id="KW-1185">Reference proteome</keyword>
<sequence length="552" mass="62228">MELNSNTIFFKLKKHVATVDWKLLAFLILFLNVKIGVKIFAIVLIYLLEFDFKFGFKFKKSTLPLFYPIIIGIAVINRVISINNNQLNYNLVFFTGVIFWLLCILALHQIKLAVNRNEPGVIHRTVLVFFALNAAVSIFNLLSIIMEIHTVNPYLYQGQYQKYFIGTGDYIRGLTFDISTTNAVINAFGVIYFLVKKHAPMALLCMAVLLLTGSNAVDLMLMAILLLLFIFKTSKDQKSLIVVCILFWVVFILKVSPQNNEYVLKLYAKAFHHELPAKPVVSIPARPVTGSLDNSQDPEAQKRKIAQLYLDSLYRLTIKNKTSTITTTAAPVEDKHFIPGPDIDSKPFQHVDTSTSESLTLLNFISAHKANLPFSKNKDQQETLPGKLIAIAQTEHFLKTHPQKLLTGDGVGNFSSKTAFRATGLGFAGKYPPRFAYISGDFLTGHLDIYLNFFSRADGLHSLVNSPNSVYDQLLGEYGLIGLGAFLIYYLGYFLRDYKKLTYGIPLLMMMAGAFLLEYWFEQLSVVVLFELLLLVNMKEASSLKTEDNGNQ</sequence>
<dbReference type="AlphaFoldDB" id="H1YG97"/>
<feature type="transmembrane region" description="Helical" evidence="1">
    <location>
        <begin position="170"/>
        <end position="195"/>
    </location>
</feature>
<keyword evidence="1" id="KW-0812">Transmembrane</keyword>
<dbReference type="HOGENOM" id="CLU_493329_0_0_10"/>
<feature type="transmembrane region" description="Helical" evidence="1">
    <location>
        <begin position="126"/>
        <end position="150"/>
    </location>
</feature>
<gene>
    <name evidence="2" type="ORF">Mucpa_3257</name>
</gene>
<organism evidence="2 3">
    <name type="scientific">Mucilaginibacter paludis DSM 18603</name>
    <dbReference type="NCBI Taxonomy" id="714943"/>
    <lineage>
        <taxon>Bacteria</taxon>
        <taxon>Pseudomonadati</taxon>
        <taxon>Bacteroidota</taxon>
        <taxon>Sphingobacteriia</taxon>
        <taxon>Sphingobacteriales</taxon>
        <taxon>Sphingobacteriaceae</taxon>
        <taxon>Mucilaginibacter</taxon>
    </lineage>
</organism>
<proteinExistence type="predicted"/>
<feature type="transmembrane region" description="Helical" evidence="1">
    <location>
        <begin position="92"/>
        <end position="114"/>
    </location>
</feature>
<feature type="transmembrane region" description="Helical" evidence="1">
    <location>
        <begin position="23"/>
        <end position="50"/>
    </location>
</feature>
<evidence type="ECO:0000256" key="1">
    <source>
        <dbReference type="SAM" id="Phobius"/>
    </source>
</evidence>
<evidence type="ECO:0000313" key="3">
    <source>
        <dbReference type="Proteomes" id="UP000002774"/>
    </source>
</evidence>
<feature type="transmembrane region" description="Helical" evidence="1">
    <location>
        <begin position="202"/>
        <end position="231"/>
    </location>
</feature>